<comment type="caution">
    <text evidence="1">The sequence shown here is derived from an EMBL/GenBank/DDBJ whole genome shotgun (WGS) entry which is preliminary data.</text>
</comment>
<reference evidence="1 2" key="1">
    <citation type="submission" date="2019-11" db="EMBL/GenBank/DDBJ databases">
        <authorList>
            <person name="Dong K."/>
        </authorList>
    </citation>
    <scope>NUCLEOTIDE SEQUENCE [LARGE SCALE GENOMIC DNA]</scope>
    <source>
        <strain evidence="1 2">JCM 17370</strain>
    </source>
</reference>
<dbReference type="EMBL" id="WMIF01000001">
    <property type="protein sequence ID" value="MTH33202.1"/>
    <property type="molecule type" value="Genomic_DNA"/>
</dbReference>
<gene>
    <name evidence="1" type="ORF">GL279_01160</name>
</gene>
<dbReference type="Proteomes" id="UP000442533">
    <property type="component" value="Unassembled WGS sequence"/>
</dbReference>
<dbReference type="AlphaFoldDB" id="A0A844GXP3"/>
<dbReference type="InterPro" id="IPR008320">
    <property type="entry name" value="UCP032025"/>
</dbReference>
<dbReference type="Pfam" id="PF07370">
    <property type="entry name" value="DUF1489"/>
    <property type="match status" value="1"/>
</dbReference>
<dbReference type="PIRSF" id="PIRSF032025">
    <property type="entry name" value="UCP032025"/>
    <property type="match status" value="1"/>
</dbReference>
<dbReference type="OrthoDB" id="9798292at2"/>
<organism evidence="1 2">
    <name type="scientific">Paracoccus limosus</name>
    <dbReference type="NCBI Taxonomy" id="913252"/>
    <lineage>
        <taxon>Bacteria</taxon>
        <taxon>Pseudomonadati</taxon>
        <taxon>Pseudomonadota</taxon>
        <taxon>Alphaproteobacteria</taxon>
        <taxon>Rhodobacterales</taxon>
        <taxon>Paracoccaceae</taxon>
        <taxon>Paracoccus</taxon>
    </lineage>
</organism>
<dbReference type="RefSeq" id="WP_155062758.1">
    <property type="nucleotide sequence ID" value="NZ_WMIF01000001.1"/>
</dbReference>
<protein>
    <submittedName>
        <fullName evidence="1">DUF1489 family protein</fullName>
    </submittedName>
</protein>
<evidence type="ECO:0000313" key="2">
    <source>
        <dbReference type="Proteomes" id="UP000442533"/>
    </source>
</evidence>
<name>A0A844GXP3_9RHOB</name>
<keyword evidence="2" id="KW-1185">Reference proteome</keyword>
<proteinExistence type="predicted"/>
<evidence type="ECO:0000313" key="1">
    <source>
        <dbReference type="EMBL" id="MTH33202.1"/>
    </source>
</evidence>
<accession>A0A844GXP3</accession>
<sequence>MSVSLHLMKLCVGCDSPAELAQWQHEQWQGGPARHVTRMWPKRETELLAGGSIYWVFKGVMQARQRLLALEEVEGADGIRRCALVLDPELVRTAAVPRRAFQGWRYLAAADAPPDLPAGREAEPSLPTEIARALAEMGLR</sequence>